<evidence type="ECO:0000313" key="1">
    <source>
        <dbReference type="EMBL" id="CAI2363303.1"/>
    </source>
</evidence>
<accession>A0AAD1U7B3</accession>
<dbReference type="AlphaFoldDB" id="A0AAD1U7B3"/>
<protein>
    <submittedName>
        <fullName evidence="1">Uncharacterized protein</fullName>
    </submittedName>
</protein>
<evidence type="ECO:0000313" key="2">
    <source>
        <dbReference type="Proteomes" id="UP001295684"/>
    </source>
</evidence>
<dbReference type="Proteomes" id="UP001295684">
    <property type="component" value="Unassembled WGS sequence"/>
</dbReference>
<keyword evidence="2" id="KW-1185">Reference proteome</keyword>
<proteinExistence type="predicted"/>
<organism evidence="1 2">
    <name type="scientific">Euplotes crassus</name>
    <dbReference type="NCBI Taxonomy" id="5936"/>
    <lineage>
        <taxon>Eukaryota</taxon>
        <taxon>Sar</taxon>
        <taxon>Alveolata</taxon>
        <taxon>Ciliophora</taxon>
        <taxon>Intramacronucleata</taxon>
        <taxon>Spirotrichea</taxon>
        <taxon>Hypotrichia</taxon>
        <taxon>Euplotida</taxon>
        <taxon>Euplotidae</taxon>
        <taxon>Moneuplotes</taxon>
    </lineage>
</organism>
<comment type="caution">
    <text evidence="1">The sequence shown here is derived from an EMBL/GenBank/DDBJ whole genome shotgun (WGS) entry which is preliminary data.</text>
</comment>
<reference evidence="1" key="1">
    <citation type="submission" date="2023-07" db="EMBL/GenBank/DDBJ databases">
        <authorList>
            <consortium name="AG Swart"/>
            <person name="Singh M."/>
            <person name="Singh A."/>
            <person name="Seah K."/>
            <person name="Emmerich C."/>
        </authorList>
    </citation>
    <scope>NUCLEOTIDE SEQUENCE</scope>
    <source>
        <strain evidence="1">DP1</strain>
    </source>
</reference>
<name>A0AAD1U7B3_EUPCR</name>
<dbReference type="EMBL" id="CAMPGE010004455">
    <property type="protein sequence ID" value="CAI2363303.1"/>
    <property type="molecule type" value="Genomic_DNA"/>
</dbReference>
<gene>
    <name evidence="1" type="ORF">ECRASSUSDP1_LOCUS4633</name>
</gene>
<sequence>MFNIFSDFCLCDLQIQLQRVPPPMPAASKVPIKCHKQITTIHKYDFSRHQEKLKQKLFCILGTGLPFVLAKKKASISSNKKISKRRTRFTGVTKNSLNYQTLIVVGGKKTYVGSYPLEVDAAITFDFYSMMLHNDMAPTNFSWRAEDVFEMLESFNQNEGVFEASLFRHKVF</sequence>